<dbReference type="PANTHER" id="PTHR30435">
    <property type="entry name" value="FLAGELLAR PROTEIN"/>
    <property type="match status" value="1"/>
</dbReference>
<evidence type="ECO:0000313" key="8">
    <source>
        <dbReference type="EMBL" id="AQS56883.1"/>
    </source>
</evidence>
<dbReference type="NCBIfam" id="TIGR02490">
    <property type="entry name" value="flgF"/>
    <property type="match status" value="1"/>
</dbReference>
<evidence type="ECO:0000256" key="1">
    <source>
        <dbReference type="ARBA" id="ARBA00004117"/>
    </source>
</evidence>
<dbReference type="InterPro" id="IPR020013">
    <property type="entry name" value="Flagellar_FlgE/F/G"/>
</dbReference>
<dbReference type="GO" id="GO:0005829">
    <property type="term" value="C:cytosol"/>
    <property type="evidence" value="ECO:0007669"/>
    <property type="project" value="TreeGrafter"/>
</dbReference>
<dbReference type="SUPFAM" id="SSF117143">
    <property type="entry name" value="Flagellar hook protein flgE"/>
    <property type="match status" value="1"/>
</dbReference>
<feature type="domain" description="Flagellar hook protein FlgE/F/G-like D1" evidence="7">
    <location>
        <begin position="95"/>
        <end position="164"/>
    </location>
</feature>
<evidence type="ECO:0000259" key="7">
    <source>
        <dbReference type="Pfam" id="PF22692"/>
    </source>
</evidence>
<sequence length="274" mass="28967">MLRSLYSGVSGLRSFQTKLDVIGDNIANVNTVGFKGSRVMFQDVLSQTVAGATGPADDRGGTNPRQIGLGTTIGSIDVLHTPGSWMTTNVPTDLAIEGEGFFVVTDGNQNYLTRAGNFYIDANRNLVTSGGLRVVGTNGNTIQLGDPDIDIESFEIGRDGTITVTLANGATLNPQIALVKLDNPAGLQKVGNSLYSPTPNADSDITDSDSILENLSTPGEDGTGQLITGVLEMSNVDLAAEFTEMIVAQRAFQANSRIITTSDEVLQELVNLKR</sequence>
<evidence type="ECO:0000256" key="3">
    <source>
        <dbReference type="ARBA" id="ARBA00023143"/>
    </source>
</evidence>
<dbReference type="NCBIfam" id="NF009278">
    <property type="entry name" value="PRK12636.1"/>
    <property type="match status" value="1"/>
</dbReference>
<comment type="subcellular location">
    <subcellularLocation>
        <location evidence="1 4">Bacterial flagellum basal body</location>
    </subcellularLocation>
</comment>
<dbReference type="RefSeq" id="WP_077720754.1">
    <property type="nucleotide sequence ID" value="NZ_CP019699.1"/>
</dbReference>
<comment type="similarity">
    <text evidence="2 4">Belongs to the flagella basal body rod proteins family.</text>
</comment>
<dbReference type="GO" id="GO:0009424">
    <property type="term" value="C:bacterial-type flagellum hook"/>
    <property type="evidence" value="ECO:0007669"/>
    <property type="project" value="TreeGrafter"/>
</dbReference>
<evidence type="ECO:0000313" key="9">
    <source>
        <dbReference type="Proteomes" id="UP000188603"/>
    </source>
</evidence>
<protein>
    <submittedName>
        <fullName evidence="8">Flagellar basal-body rod protein FlgF</fullName>
    </submittedName>
</protein>
<dbReference type="STRING" id="1471761.B0W44_15140"/>
<dbReference type="EMBL" id="CP019699">
    <property type="protein sequence ID" value="AQS56883.1"/>
    <property type="molecule type" value="Genomic_DNA"/>
</dbReference>
<proteinExistence type="inferred from homology"/>
<dbReference type="OrthoDB" id="9800375at2"/>
<name>A0A1U9KA65_9BACL</name>
<evidence type="ECO:0000259" key="5">
    <source>
        <dbReference type="Pfam" id="PF00460"/>
    </source>
</evidence>
<keyword evidence="3 4" id="KW-0975">Bacterial flagellum</keyword>
<keyword evidence="8" id="KW-0969">Cilium</keyword>
<dbReference type="Proteomes" id="UP000188603">
    <property type="component" value="Chromosome"/>
</dbReference>
<reference evidence="8 9" key="1">
    <citation type="journal article" date="2015" name="Int. J. Syst. Evol. Microbiol.">
        <title>Novibacillus thermophilus gen. nov., sp. nov., a Gram-staining-negative and moderately thermophilic member of the family Thermoactinomycetaceae.</title>
        <authorList>
            <person name="Yang G."/>
            <person name="Chen J."/>
            <person name="Zhou S."/>
        </authorList>
    </citation>
    <scope>NUCLEOTIDE SEQUENCE [LARGE SCALE GENOMIC DNA]</scope>
    <source>
        <strain evidence="8 9">SG-1</strain>
    </source>
</reference>
<keyword evidence="8" id="KW-0966">Cell projection</keyword>
<dbReference type="GO" id="GO:0071978">
    <property type="term" value="P:bacterial-type flagellum-dependent swarming motility"/>
    <property type="evidence" value="ECO:0007669"/>
    <property type="project" value="TreeGrafter"/>
</dbReference>
<dbReference type="InterPro" id="IPR012836">
    <property type="entry name" value="FlgF"/>
</dbReference>
<evidence type="ECO:0000259" key="6">
    <source>
        <dbReference type="Pfam" id="PF06429"/>
    </source>
</evidence>
<dbReference type="NCBIfam" id="TIGR03506">
    <property type="entry name" value="FlgEFG_subfam"/>
    <property type="match status" value="2"/>
</dbReference>
<dbReference type="Pfam" id="PF06429">
    <property type="entry name" value="Flg_bbr_C"/>
    <property type="match status" value="1"/>
</dbReference>
<dbReference type="KEGG" id="ntr:B0W44_15140"/>
<dbReference type="AlphaFoldDB" id="A0A1U9KA65"/>
<gene>
    <name evidence="8" type="ORF">B0W44_15140</name>
</gene>
<evidence type="ECO:0000256" key="4">
    <source>
        <dbReference type="RuleBase" id="RU362116"/>
    </source>
</evidence>
<feature type="domain" description="Flagellar basal-body/hook protein C-terminal" evidence="6">
    <location>
        <begin position="228"/>
        <end position="272"/>
    </location>
</feature>
<dbReference type="InterPro" id="IPR053967">
    <property type="entry name" value="LlgE_F_G-like_D1"/>
</dbReference>
<dbReference type="Pfam" id="PF00460">
    <property type="entry name" value="Flg_bb_rod"/>
    <property type="match status" value="1"/>
</dbReference>
<dbReference type="InterPro" id="IPR010930">
    <property type="entry name" value="Flg_bb/hook_C_dom"/>
</dbReference>
<accession>A0A1U9KA65</accession>
<dbReference type="Pfam" id="PF22692">
    <property type="entry name" value="LlgE_F_G_D1"/>
    <property type="match status" value="1"/>
</dbReference>
<dbReference type="PANTHER" id="PTHR30435:SF1">
    <property type="entry name" value="FLAGELLAR HOOK PROTEIN FLGE"/>
    <property type="match status" value="1"/>
</dbReference>
<dbReference type="InterPro" id="IPR037925">
    <property type="entry name" value="FlgE/F/G-like"/>
</dbReference>
<organism evidence="8 9">
    <name type="scientific">Novibacillus thermophilus</name>
    <dbReference type="NCBI Taxonomy" id="1471761"/>
    <lineage>
        <taxon>Bacteria</taxon>
        <taxon>Bacillati</taxon>
        <taxon>Bacillota</taxon>
        <taxon>Bacilli</taxon>
        <taxon>Bacillales</taxon>
        <taxon>Thermoactinomycetaceae</taxon>
        <taxon>Novibacillus</taxon>
    </lineage>
</organism>
<feature type="domain" description="Flagellar basal body rod protein N-terminal" evidence="5">
    <location>
        <begin position="5"/>
        <end position="35"/>
    </location>
</feature>
<keyword evidence="9" id="KW-1185">Reference proteome</keyword>
<dbReference type="GO" id="GO:0030694">
    <property type="term" value="C:bacterial-type flagellum basal body, rod"/>
    <property type="evidence" value="ECO:0007669"/>
    <property type="project" value="InterPro"/>
</dbReference>
<keyword evidence="8" id="KW-0282">Flagellum</keyword>
<dbReference type="InterPro" id="IPR001444">
    <property type="entry name" value="Flag_bb_rod_N"/>
</dbReference>
<evidence type="ECO:0000256" key="2">
    <source>
        <dbReference type="ARBA" id="ARBA00009677"/>
    </source>
</evidence>